<proteinExistence type="predicted"/>
<dbReference type="Proteomes" id="UP000467700">
    <property type="component" value="Unassembled WGS sequence"/>
</dbReference>
<dbReference type="OrthoDB" id="3270336at2759"/>
<organism evidence="1 2">
    <name type="scientific">Cyclocybe aegerita</name>
    <name type="common">Black poplar mushroom</name>
    <name type="synonym">Agrocybe aegerita</name>
    <dbReference type="NCBI Taxonomy" id="1973307"/>
    <lineage>
        <taxon>Eukaryota</taxon>
        <taxon>Fungi</taxon>
        <taxon>Dikarya</taxon>
        <taxon>Basidiomycota</taxon>
        <taxon>Agaricomycotina</taxon>
        <taxon>Agaricomycetes</taxon>
        <taxon>Agaricomycetidae</taxon>
        <taxon>Agaricales</taxon>
        <taxon>Agaricineae</taxon>
        <taxon>Bolbitiaceae</taxon>
        <taxon>Cyclocybe</taxon>
    </lineage>
</organism>
<accession>A0A8S0W891</accession>
<sequence>MRQEEAQTWMQCETRLVRCADAIRMHYKVYGTTPPKPSSFGFDRAHKTHGIARHLVAVARDWFIIWMGFLSYLIAQSCTNPFNWPDCKQKDWGQKGALPKWYMVLRQEGFPEDWLSGLLTSDVCDFSRRTPRTGIVVDWTCEDKTRPDLQWLNELNIPLWFPWTVKEDDAITRDPTKAYLKPPADLIRSTLKCTFANPNLPLASIVMQRFLRVNFVTEELDKAAVQVLKL</sequence>
<comment type="caution">
    <text evidence="1">The sequence shown here is derived from an EMBL/GenBank/DDBJ whole genome shotgun (WGS) entry which is preliminary data.</text>
</comment>
<protein>
    <submittedName>
        <fullName evidence="1">Uncharacterized protein</fullName>
    </submittedName>
</protein>
<evidence type="ECO:0000313" key="1">
    <source>
        <dbReference type="EMBL" id="CAA7261106.1"/>
    </source>
</evidence>
<evidence type="ECO:0000313" key="2">
    <source>
        <dbReference type="Proteomes" id="UP000467700"/>
    </source>
</evidence>
<reference evidence="1 2" key="1">
    <citation type="submission" date="2020-01" db="EMBL/GenBank/DDBJ databases">
        <authorList>
            <person name="Gupta K D."/>
        </authorList>
    </citation>
    <scope>NUCLEOTIDE SEQUENCE [LARGE SCALE GENOMIC DNA]</scope>
</reference>
<dbReference type="EMBL" id="CACVBS010000032">
    <property type="protein sequence ID" value="CAA7261106.1"/>
    <property type="molecule type" value="Genomic_DNA"/>
</dbReference>
<keyword evidence="2" id="KW-1185">Reference proteome</keyword>
<dbReference type="AlphaFoldDB" id="A0A8S0W891"/>
<gene>
    <name evidence="1" type="ORF">AAE3_LOCUS3538</name>
</gene>
<name>A0A8S0W891_CYCAE</name>